<gene>
    <name evidence="2" type="ORF">CLV81_0426</name>
</gene>
<protein>
    <recommendedName>
        <fullName evidence="4">Mannosyltransferase</fullName>
    </recommendedName>
</protein>
<proteinExistence type="predicted"/>
<sequence length="458" mass="53654">MPNQLLRYIALHKIPLLLVVTSIVFYWVFGYDLDRTDFLKLLLLFIALFICHLKLIQFEKWNFKLLFIAGVLFRLVFLFAEPTLSQDFYRFIWDGQLIKSGLNPYVYTPYQIMEWSQIPMANYNMLYDGMGELSAKHFSNYPPLNQIMFTIAAFFGGKSILGSIIALRVQIILADIGILYFGSRLLKMLNSNPNNVFWYFLNPLVILELSGNLHFEGVMLFFFVWSMYLLCKERWMSAAPIYALSILVKLVPILFLPLFLRYLGFKKSVGFYVLVFTTCLAFLAPFYTTIFIDNYSETVGLWFSNFEFNAGIYNVVKFIGVNFFEAKPWELIKTYGKIMALAVIGIALILAFFRKNENFKTLIQSMLWVLFTYLVLSSTVHPWYIIFLLTLSLFTEYKFPILWTLVAILSYWAYSNPDFTENLWLLAIEYFVVFAFFIYELTTKSGKKLDFFKKTSPN</sequence>
<dbReference type="EMBL" id="PVYX01000001">
    <property type="protein sequence ID" value="PRX56429.1"/>
    <property type="molecule type" value="Genomic_DNA"/>
</dbReference>
<feature type="transmembrane region" description="Helical" evidence="1">
    <location>
        <begin position="204"/>
        <end position="228"/>
    </location>
</feature>
<comment type="caution">
    <text evidence="2">The sequence shown here is derived from an EMBL/GenBank/DDBJ whole genome shotgun (WGS) entry which is preliminary data.</text>
</comment>
<keyword evidence="3" id="KW-1185">Reference proteome</keyword>
<keyword evidence="1" id="KW-1133">Transmembrane helix</keyword>
<dbReference type="Pfam" id="PF26314">
    <property type="entry name" value="MptA_B_family"/>
    <property type="match status" value="1"/>
</dbReference>
<feature type="transmembrane region" description="Helical" evidence="1">
    <location>
        <begin position="160"/>
        <end position="183"/>
    </location>
</feature>
<feature type="transmembrane region" description="Helical" evidence="1">
    <location>
        <begin position="63"/>
        <end position="80"/>
    </location>
</feature>
<accession>A0A2T0MFT1</accession>
<feature type="transmembrane region" description="Helical" evidence="1">
    <location>
        <begin position="38"/>
        <end position="56"/>
    </location>
</feature>
<feature type="transmembrane region" description="Helical" evidence="1">
    <location>
        <begin position="271"/>
        <end position="292"/>
    </location>
</feature>
<feature type="transmembrane region" description="Helical" evidence="1">
    <location>
        <begin position="423"/>
        <end position="442"/>
    </location>
</feature>
<organism evidence="2 3">
    <name type="scientific">Flagellimonas meridianipacifica</name>
    <dbReference type="NCBI Taxonomy" id="1080225"/>
    <lineage>
        <taxon>Bacteria</taxon>
        <taxon>Pseudomonadati</taxon>
        <taxon>Bacteroidota</taxon>
        <taxon>Flavobacteriia</taxon>
        <taxon>Flavobacteriales</taxon>
        <taxon>Flavobacteriaceae</taxon>
        <taxon>Flagellimonas</taxon>
    </lineage>
</organism>
<dbReference type="Proteomes" id="UP000237640">
    <property type="component" value="Unassembled WGS sequence"/>
</dbReference>
<evidence type="ECO:0000313" key="2">
    <source>
        <dbReference type="EMBL" id="PRX56429.1"/>
    </source>
</evidence>
<evidence type="ECO:0008006" key="4">
    <source>
        <dbReference type="Google" id="ProtNLM"/>
    </source>
</evidence>
<evidence type="ECO:0000256" key="1">
    <source>
        <dbReference type="SAM" id="Phobius"/>
    </source>
</evidence>
<feature type="transmembrane region" description="Helical" evidence="1">
    <location>
        <begin position="365"/>
        <end position="385"/>
    </location>
</feature>
<dbReference type="AlphaFoldDB" id="A0A2T0MFT1"/>
<dbReference type="RefSeq" id="WP_106143407.1">
    <property type="nucleotide sequence ID" value="NZ_PVYX01000001.1"/>
</dbReference>
<feature type="transmembrane region" description="Helical" evidence="1">
    <location>
        <begin position="334"/>
        <end position="353"/>
    </location>
</feature>
<name>A0A2T0MFT1_9FLAO</name>
<feature type="transmembrane region" description="Helical" evidence="1">
    <location>
        <begin position="240"/>
        <end position="259"/>
    </location>
</feature>
<reference evidence="2 3" key="1">
    <citation type="submission" date="2018-03" db="EMBL/GenBank/DDBJ databases">
        <title>Genomic Encyclopedia of Archaeal and Bacterial Type Strains, Phase II (KMG-II): from individual species to whole genera.</title>
        <authorList>
            <person name="Goeker M."/>
        </authorList>
    </citation>
    <scope>NUCLEOTIDE SEQUENCE [LARGE SCALE GENOMIC DNA]</scope>
    <source>
        <strain evidence="2 3">DSM 25027</strain>
    </source>
</reference>
<feature type="transmembrane region" description="Helical" evidence="1">
    <location>
        <begin position="14"/>
        <end position="32"/>
    </location>
</feature>
<feature type="transmembrane region" description="Helical" evidence="1">
    <location>
        <begin position="397"/>
        <end position="414"/>
    </location>
</feature>
<keyword evidence="1" id="KW-0812">Transmembrane</keyword>
<dbReference type="OrthoDB" id="1491846at2"/>
<evidence type="ECO:0000313" key="3">
    <source>
        <dbReference type="Proteomes" id="UP000237640"/>
    </source>
</evidence>
<keyword evidence="1" id="KW-0472">Membrane</keyword>